<dbReference type="EMBL" id="CAUYUJ010003825">
    <property type="protein sequence ID" value="CAK0807018.1"/>
    <property type="molecule type" value="Genomic_DNA"/>
</dbReference>
<reference evidence="1" key="1">
    <citation type="submission" date="2023-10" db="EMBL/GenBank/DDBJ databases">
        <authorList>
            <person name="Chen Y."/>
            <person name="Shah S."/>
            <person name="Dougan E. K."/>
            <person name="Thang M."/>
            <person name="Chan C."/>
        </authorList>
    </citation>
    <scope>NUCLEOTIDE SEQUENCE [LARGE SCALE GENOMIC DNA]</scope>
</reference>
<protein>
    <submittedName>
        <fullName evidence="1">Uncharacterized protein</fullName>
    </submittedName>
</protein>
<sequence length="416" mass="46126">MEVRPPLVELPQIVAQLLVIQTRVMEPLPIFGSQTDVAMIVVLALMQIVMGLLTSVVFPEQPPAEVGPIVSELPFPMEMVVESVFYLLEPQNDVDMLFVLMMPQIVVKWEMMLGGIALKLVLRGPEVSLLPPTVGRVAEMLRWMSASAADASAAATAYCRACRPVRLQRSLESKTSQSVTHMVHGSTVLSGDWAAAAAAQRSVVVQAAEIREGLRQWGLARAACARVNAARGELAEAKRSSADRDAQARAECRALLEERQERQRDVAALAADVEARRRQHGRLVERRRAVEDHLEELRTSRVSASRQSEEALRRKAQVSVESAQAGEELESALLALREHEVDRGMAELLQTQRQLISFRQAHAALREALKTTTQQLEWEREYEQSLKADHEMTNLSLEALASGYLEALHEIAGVEQ</sequence>
<accession>A0ABN9QTM4</accession>
<evidence type="ECO:0000313" key="2">
    <source>
        <dbReference type="Proteomes" id="UP001189429"/>
    </source>
</evidence>
<keyword evidence="2" id="KW-1185">Reference proteome</keyword>
<proteinExistence type="predicted"/>
<gene>
    <name evidence="1" type="ORF">PCOR1329_LOCUS13028</name>
</gene>
<organism evidence="1 2">
    <name type="scientific">Prorocentrum cordatum</name>
    <dbReference type="NCBI Taxonomy" id="2364126"/>
    <lineage>
        <taxon>Eukaryota</taxon>
        <taxon>Sar</taxon>
        <taxon>Alveolata</taxon>
        <taxon>Dinophyceae</taxon>
        <taxon>Prorocentrales</taxon>
        <taxon>Prorocentraceae</taxon>
        <taxon>Prorocentrum</taxon>
    </lineage>
</organism>
<name>A0ABN9QTM4_9DINO</name>
<dbReference type="Proteomes" id="UP001189429">
    <property type="component" value="Unassembled WGS sequence"/>
</dbReference>
<evidence type="ECO:0000313" key="1">
    <source>
        <dbReference type="EMBL" id="CAK0807018.1"/>
    </source>
</evidence>
<comment type="caution">
    <text evidence="1">The sequence shown here is derived from an EMBL/GenBank/DDBJ whole genome shotgun (WGS) entry which is preliminary data.</text>
</comment>